<dbReference type="InterPro" id="IPR005467">
    <property type="entry name" value="His_kinase_dom"/>
</dbReference>
<dbReference type="InterPro" id="IPR003018">
    <property type="entry name" value="GAF"/>
</dbReference>
<dbReference type="SMART" id="SM00387">
    <property type="entry name" value="HATPase_c"/>
    <property type="match status" value="1"/>
</dbReference>
<dbReference type="SUPFAM" id="SSF52540">
    <property type="entry name" value="P-loop containing nucleoside triphosphate hydrolases"/>
    <property type="match status" value="1"/>
</dbReference>
<dbReference type="InterPro" id="IPR029016">
    <property type="entry name" value="GAF-like_dom_sf"/>
</dbReference>
<dbReference type="InterPro" id="IPR003661">
    <property type="entry name" value="HisK_dim/P_dom"/>
</dbReference>
<dbReference type="InterPro" id="IPR000014">
    <property type="entry name" value="PAS"/>
</dbReference>
<dbReference type="SMART" id="SM00065">
    <property type="entry name" value="GAF"/>
    <property type="match status" value="1"/>
</dbReference>
<evidence type="ECO:0000259" key="6">
    <source>
        <dbReference type="PROSITE" id="PS50113"/>
    </source>
</evidence>
<gene>
    <name evidence="7" type="ORF">EC847_101390</name>
</gene>
<comment type="catalytic activity">
    <reaction evidence="1">
        <text>ATP + protein L-histidine = ADP + protein N-phospho-L-histidine.</text>
        <dbReference type="EC" id="2.7.13.3"/>
    </reaction>
</comment>
<dbReference type="PRINTS" id="PR00344">
    <property type="entry name" value="BCTRLSENSOR"/>
</dbReference>
<dbReference type="Pfam" id="PF01590">
    <property type="entry name" value="GAF"/>
    <property type="match status" value="1"/>
</dbReference>
<dbReference type="SUPFAM" id="SSF47384">
    <property type="entry name" value="Homodimeric domain of signal transducing histidine kinase"/>
    <property type="match status" value="1"/>
</dbReference>
<name>A0A4R6EXD2_SCAGO</name>
<dbReference type="Gene3D" id="1.10.510.10">
    <property type="entry name" value="Transferase(Phosphotransferase) domain 1"/>
    <property type="match status" value="1"/>
</dbReference>
<dbReference type="PANTHER" id="PTHR43642">
    <property type="entry name" value="HYBRID SIGNAL TRANSDUCTION HISTIDINE KINASE G"/>
    <property type="match status" value="1"/>
</dbReference>
<dbReference type="InterPro" id="IPR053159">
    <property type="entry name" value="Hybrid_Histidine_Kinase"/>
</dbReference>
<protein>
    <recommendedName>
        <fullName evidence="2">histidine kinase</fullName>
        <ecNumber evidence="2">2.7.13.3</ecNumber>
    </recommendedName>
</protein>
<feature type="domain" description="Histidine kinase" evidence="5">
    <location>
        <begin position="1651"/>
        <end position="1867"/>
    </location>
</feature>
<dbReference type="SUPFAM" id="SSF55874">
    <property type="entry name" value="ATPase domain of HSP90 chaperone/DNA topoisomerase II/histidine kinase"/>
    <property type="match status" value="1"/>
</dbReference>
<dbReference type="RefSeq" id="WP_133460010.1">
    <property type="nucleotide sequence ID" value="NZ_SNVX01000001.1"/>
</dbReference>
<keyword evidence="8" id="KW-1185">Reference proteome</keyword>
<dbReference type="Proteomes" id="UP000295530">
    <property type="component" value="Unassembled WGS sequence"/>
</dbReference>
<sequence length="1867" mass="207351">MIQKHTPPGRPAVPETPLFDAHDGQVFAFKEDVMFTPLVREGSIVWMSGRSPWSDGAFILATAVNDETEANATQLLKNEFSLRPYLSDSWAIKPAACTQYRGRYALVYTPFAFQSLAQMMGQPMDNMARFIELAIRVCQPLRQMHQHNLIHGDIKPGNIFIQPDASCRLAGFGLATGSSEASGPARLAFSGGTLAYMSPEHTHRSQRPVSSRSDLYSLGIVFYELLTGVLPFDLSEGDPAQWVHHHIASEPRPPHRVNDAIPLMLSTLILHLLEKSPDNRYQTVDGLIADLRRCQATLADGQHIPCFTPGIQDRSPDVHLPEALYTAQPQARELIAAFDEVNRSGTHTLAVIRGPSGIGKSSLMASMLKALPPSRVLLAVGKVDQFSSTLPYDVLTSAFRSLTLSLLGLPAEQVTDWKTRLSLALKGYERLAVNLVPELALLLEQQTFPATDVISTDARVRFNDMISALVHTFATPGCPLVLLLDDIQWIDEASLHVLESLLKNSHTLPLLLVIAVREPESTENAALTAAITRFRQAAQRSNDIITSPLSVKDVSRWLAETFQQRATDTADLGKLIHQKTGGNPLFMKAFFKRIVDDGLVTHNKYQGKWHYDLSAIQQRHYTENVVSLVLEQLGKMPETTRTLLGSLACLGSRGELSLIGRVLCLSDATIHYQLHPAVTAQLVSLTQNSWTFTHDRVQEAAFALLDAVQRSHVHITTARLLAETSRQAAGNEVLFRAIHHVSAAIEAIQPPTQREMFRELSMLAVQRAKRTGDFLSALRYLQTARALTGHDPSREALPDLRLEREEAECEFLLGNLITARQLCDRLLGMPGELTQKIAAATLLAEVHMRQSDNRLALETTLCWLSVSGIALVRHPDNADCDAAWEQLNNRIGNNPAALFTQLPEMHDAQTEAVMNLLASASVFASFNCPRLHFMLLCQMLQLTLKHGVTGASTLAMGWFGVLIAERYAEYHLGFNYADLARDLVARRGYSAFEAKTLLPLDQVSVWTQPLSYTIDCAKACFTSGVTHGDLTMASFAACHQIINFLSRGDHLDNILTSIERGLAFVRKTDFKDVERILLVQRHYVEHLRHVPTGDWNSRTALPDSLLPGAPEHSPQQLSTLIFWFWLYRGMTYFTAGDYPQAQDALDHAHALAWSAPGHIHLLDLHFYSALTLTVQLTPETFSANQRRELDAHYHKIALWARINPDTFADKEALVYAEIVRLDGMNSIALEQYEKAVRLSREAGFNSSNALAHELAANFALRCGYFTAADAHVRGAIAAWGRMGAQAKVHQLKQAHPHLVSPSHATPYDTIAFAQDEEIRDLQSVIKASRALSEEINLERLIEILLTMLLERAGAQRGVLIRILENTIPEIEARAHTASGGITVQITKDRPTATDLPLSVLAAVLRTGQEIRTGKPEEFSPFSHDPYLVASGAAVLCVPMFKQARLVGVLYLENRLMPEVFTAEHSKVVNLLAAHAAVSLETARLYAELLEENIQRRKVEKELIASQTSLMLGEQISHTGSWRWELEQDLMFMSDEYARILGLPESLKMISMAEFFTFVHPDDYDRISHVVTDGVREGLTLRAEFRIINAKGEMRYILGIGSPVGVGTEIYEYYGTITDITTQRHAEDAVRVAQAELARVSRATTVGQLTSSIAHEINQPLMSIVSNAGASLRWLKHTPVRYDNIRVGLEEIVAEGQRAGEIIRSLQTLTRKHEPVFCRLDLHVLVRHILSLSRSEIDQRRVAVDNDLTAEHSMIFGDSVQIQQVLINLVINAIEAMEDITDRPRTLKISTRTPSTGTIELRVTDNGTGLAPDVGQRVFESFYTTKAQGMGMGLTISHSIIERHRGVLQAQNNAPFGSCFSFIIPTVE</sequence>
<dbReference type="Gene3D" id="3.30.450.20">
    <property type="entry name" value="PAS domain"/>
    <property type="match status" value="1"/>
</dbReference>
<dbReference type="SUPFAM" id="SSF55785">
    <property type="entry name" value="PYP-like sensor domain (PAS domain)"/>
    <property type="match status" value="1"/>
</dbReference>
<comment type="caution">
    <text evidence="7">The sequence shown here is derived from an EMBL/GenBank/DDBJ whole genome shotgun (WGS) entry which is preliminary data.</text>
</comment>
<dbReference type="Pfam" id="PF08447">
    <property type="entry name" value="PAS_3"/>
    <property type="match status" value="1"/>
</dbReference>
<dbReference type="InterPro" id="IPR036890">
    <property type="entry name" value="HATPase_C_sf"/>
</dbReference>
<dbReference type="InterPro" id="IPR027417">
    <property type="entry name" value="P-loop_NTPase"/>
</dbReference>
<dbReference type="InterPro" id="IPR011009">
    <property type="entry name" value="Kinase-like_dom_sf"/>
</dbReference>
<dbReference type="PROSITE" id="PS50109">
    <property type="entry name" value="HIS_KIN"/>
    <property type="match status" value="1"/>
</dbReference>
<dbReference type="EMBL" id="SNVX01000001">
    <property type="protein sequence ID" value="TDN64463.1"/>
    <property type="molecule type" value="Genomic_DNA"/>
</dbReference>
<dbReference type="GO" id="GO:0005524">
    <property type="term" value="F:ATP binding"/>
    <property type="evidence" value="ECO:0007669"/>
    <property type="project" value="InterPro"/>
</dbReference>
<evidence type="ECO:0000259" key="4">
    <source>
        <dbReference type="PROSITE" id="PS50011"/>
    </source>
</evidence>
<feature type="domain" description="PAC" evidence="6">
    <location>
        <begin position="1580"/>
        <end position="1631"/>
    </location>
</feature>
<dbReference type="PROSITE" id="PS50113">
    <property type="entry name" value="PAC"/>
    <property type="match status" value="1"/>
</dbReference>
<feature type="domain" description="Protein kinase" evidence="4">
    <location>
        <begin position="1"/>
        <end position="298"/>
    </location>
</feature>
<dbReference type="InterPro" id="IPR004358">
    <property type="entry name" value="Sig_transdc_His_kin-like_C"/>
</dbReference>
<dbReference type="Gene3D" id="1.10.287.130">
    <property type="match status" value="1"/>
</dbReference>
<dbReference type="InterPro" id="IPR003594">
    <property type="entry name" value="HATPase_dom"/>
</dbReference>
<dbReference type="InterPro" id="IPR035965">
    <property type="entry name" value="PAS-like_dom_sf"/>
</dbReference>
<dbReference type="PROSITE" id="PS00108">
    <property type="entry name" value="PROTEIN_KINASE_ST"/>
    <property type="match status" value="1"/>
</dbReference>
<evidence type="ECO:0000313" key="7">
    <source>
        <dbReference type="EMBL" id="TDN64463.1"/>
    </source>
</evidence>
<proteinExistence type="predicted"/>
<dbReference type="SMART" id="SM00220">
    <property type="entry name" value="S_TKc"/>
    <property type="match status" value="1"/>
</dbReference>
<dbReference type="CDD" id="cd00082">
    <property type="entry name" value="HisKA"/>
    <property type="match status" value="1"/>
</dbReference>
<dbReference type="EC" id="2.7.13.3" evidence="2"/>
<dbReference type="CDD" id="cd14014">
    <property type="entry name" value="STKc_PknB_like"/>
    <property type="match status" value="1"/>
</dbReference>
<evidence type="ECO:0000256" key="3">
    <source>
        <dbReference type="ARBA" id="ARBA00022553"/>
    </source>
</evidence>
<evidence type="ECO:0000313" key="8">
    <source>
        <dbReference type="Proteomes" id="UP000295530"/>
    </source>
</evidence>
<dbReference type="SUPFAM" id="SSF55781">
    <property type="entry name" value="GAF domain-like"/>
    <property type="match status" value="1"/>
</dbReference>
<dbReference type="GO" id="GO:0009882">
    <property type="term" value="F:blue light photoreceptor activity"/>
    <property type="evidence" value="ECO:0007669"/>
    <property type="project" value="UniProtKB-ARBA"/>
</dbReference>
<dbReference type="SMART" id="SM00388">
    <property type="entry name" value="HisKA"/>
    <property type="match status" value="1"/>
</dbReference>
<organism evidence="7 8">
    <name type="scientific">Scandinavium goeteborgense</name>
    <dbReference type="NCBI Taxonomy" id="1851514"/>
    <lineage>
        <taxon>Bacteria</taxon>
        <taxon>Pseudomonadati</taxon>
        <taxon>Pseudomonadota</taxon>
        <taxon>Gammaproteobacteria</taxon>
        <taxon>Enterobacterales</taxon>
        <taxon>Enterobacteriaceae</taxon>
        <taxon>Scandinavium</taxon>
    </lineage>
</organism>
<dbReference type="PANTHER" id="PTHR43642:SF1">
    <property type="entry name" value="HYBRID SIGNAL TRANSDUCTION HISTIDINE KINASE G"/>
    <property type="match status" value="1"/>
</dbReference>
<evidence type="ECO:0000256" key="2">
    <source>
        <dbReference type="ARBA" id="ARBA00012438"/>
    </source>
</evidence>
<dbReference type="InterPro" id="IPR036097">
    <property type="entry name" value="HisK_dim/P_sf"/>
</dbReference>
<dbReference type="InterPro" id="IPR013655">
    <property type="entry name" value="PAS_fold_3"/>
</dbReference>
<dbReference type="CDD" id="cd00130">
    <property type="entry name" value="PAS"/>
    <property type="match status" value="1"/>
</dbReference>
<keyword evidence="3" id="KW-0597">Phosphoprotein</keyword>
<evidence type="ECO:0000259" key="5">
    <source>
        <dbReference type="PROSITE" id="PS50109"/>
    </source>
</evidence>
<dbReference type="InterPro" id="IPR041664">
    <property type="entry name" value="AAA_16"/>
</dbReference>
<dbReference type="PROSITE" id="PS50011">
    <property type="entry name" value="PROTEIN_KINASE_DOM"/>
    <property type="match status" value="1"/>
</dbReference>
<dbReference type="InterPro" id="IPR008271">
    <property type="entry name" value="Ser/Thr_kinase_AS"/>
</dbReference>
<evidence type="ECO:0000256" key="1">
    <source>
        <dbReference type="ARBA" id="ARBA00000085"/>
    </source>
</evidence>
<dbReference type="Gene3D" id="3.40.50.300">
    <property type="entry name" value="P-loop containing nucleotide triphosphate hydrolases"/>
    <property type="match status" value="1"/>
</dbReference>
<dbReference type="SUPFAM" id="SSF56112">
    <property type="entry name" value="Protein kinase-like (PK-like)"/>
    <property type="match status" value="1"/>
</dbReference>
<dbReference type="Pfam" id="PF00512">
    <property type="entry name" value="HisKA"/>
    <property type="match status" value="1"/>
</dbReference>
<dbReference type="Gene3D" id="3.30.565.10">
    <property type="entry name" value="Histidine kinase-like ATPase, C-terminal domain"/>
    <property type="match status" value="1"/>
</dbReference>
<reference evidence="7 8" key="1">
    <citation type="submission" date="2019-03" db="EMBL/GenBank/DDBJ databases">
        <title>Genomic analyses of the natural microbiome of Caenorhabditis elegans.</title>
        <authorList>
            <person name="Samuel B."/>
        </authorList>
    </citation>
    <scope>NUCLEOTIDE SEQUENCE [LARGE SCALE GENOMIC DNA]</scope>
    <source>
        <strain evidence="7 8">BIGb0156</strain>
    </source>
</reference>
<dbReference type="InterPro" id="IPR000719">
    <property type="entry name" value="Prot_kinase_dom"/>
</dbReference>
<dbReference type="Pfam" id="PF00069">
    <property type="entry name" value="Pkinase"/>
    <property type="match status" value="1"/>
</dbReference>
<dbReference type="OrthoDB" id="9772100at2"/>
<dbReference type="Gene3D" id="3.30.450.40">
    <property type="match status" value="1"/>
</dbReference>
<dbReference type="InterPro" id="IPR000700">
    <property type="entry name" value="PAS-assoc_C"/>
</dbReference>
<dbReference type="Pfam" id="PF13191">
    <property type="entry name" value="AAA_16"/>
    <property type="match status" value="1"/>
</dbReference>
<accession>A0A4R6EXD2</accession>
<dbReference type="GO" id="GO:0000155">
    <property type="term" value="F:phosphorelay sensor kinase activity"/>
    <property type="evidence" value="ECO:0007669"/>
    <property type="project" value="InterPro"/>
</dbReference>
<dbReference type="Pfam" id="PF02518">
    <property type="entry name" value="HATPase_c"/>
    <property type="match status" value="1"/>
</dbReference>